<evidence type="ECO:0000313" key="4">
    <source>
        <dbReference type="Proteomes" id="UP001054857"/>
    </source>
</evidence>
<dbReference type="SUPFAM" id="SSF52047">
    <property type="entry name" value="RNI-like"/>
    <property type="match status" value="1"/>
</dbReference>
<organism evidence="3 4">
    <name type="scientific">Astrephomene gubernaculifera</name>
    <dbReference type="NCBI Taxonomy" id="47775"/>
    <lineage>
        <taxon>Eukaryota</taxon>
        <taxon>Viridiplantae</taxon>
        <taxon>Chlorophyta</taxon>
        <taxon>core chlorophytes</taxon>
        <taxon>Chlorophyceae</taxon>
        <taxon>CS clade</taxon>
        <taxon>Chlamydomonadales</taxon>
        <taxon>Astrephomenaceae</taxon>
        <taxon>Astrephomene</taxon>
    </lineage>
</organism>
<evidence type="ECO:0000313" key="3">
    <source>
        <dbReference type="EMBL" id="GFR46000.1"/>
    </source>
</evidence>
<name>A0AAD3DQ71_9CHLO</name>
<sequence length="532" mass="55797">MAGNQEDVCAESDAPANEENCLHLQLHTDEAVWMRQIGHLKDWCSATRTVKLGVPALVSTPLAANSIRLLWLFPNLQRLDINFNSTRSCIEQPVLIACAELMHLTSLSLSGGHLPRRSADLDLGVLTSLRRLAALAVRTHGSEGLDGLEDEQLVGVGRLTGLRCLALRASENVTDEGLFALSGLTGLTRLQLVPLGLCVTRSGISRLAACLPHLAHLGVGLHEARQVAALKGLDDAPPHAAPQPPADHPLNSNGMSNDGSRGHSGHSASLLRSPPGAAAGAGPATVTATAIPPPSPPPTQPTPATPPSPSTSSGCSASLSVVLNSPEACASAFLSTLTLVLRGRLGSLRLGTVEAAEPAFLLALGTLTRLSELKLGVSLPEGGRPFSLPLPHLAPLSRLRTLELAVTRELRLPLTPKMVGLLSASWPHLRSLSLSLMTKPEVAPEALRLLGAFGELRELSLFAPLDYCDEDEDGEEEGGFGGGPVGSSGGGMGPLLLPVSPRHLPPHLTHLVLECARLAAHQHQHQHQQQSA</sequence>
<comment type="caution">
    <text evidence="3">The sequence shown here is derived from an EMBL/GenBank/DDBJ whole genome shotgun (WGS) entry which is preliminary data.</text>
</comment>
<dbReference type="AlphaFoldDB" id="A0AAD3DQ71"/>
<evidence type="ECO:0000256" key="1">
    <source>
        <dbReference type="ARBA" id="ARBA00004430"/>
    </source>
</evidence>
<dbReference type="Gene3D" id="3.80.10.10">
    <property type="entry name" value="Ribonuclease Inhibitor"/>
    <property type="match status" value="1"/>
</dbReference>
<dbReference type="GO" id="GO:0005930">
    <property type="term" value="C:axoneme"/>
    <property type="evidence" value="ECO:0007669"/>
    <property type="project" value="UniProtKB-SubCell"/>
</dbReference>
<evidence type="ECO:0000256" key="2">
    <source>
        <dbReference type="SAM" id="MobiDB-lite"/>
    </source>
</evidence>
<gene>
    <name evidence="3" type="ORF">Agub_g7478</name>
</gene>
<dbReference type="Proteomes" id="UP001054857">
    <property type="component" value="Unassembled WGS sequence"/>
</dbReference>
<feature type="compositionally biased region" description="Pro residues" evidence="2">
    <location>
        <begin position="291"/>
        <end position="309"/>
    </location>
</feature>
<feature type="region of interest" description="Disordered" evidence="2">
    <location>
        <begin position="234"/>
        <end position="317"/>
    </location>
</feature>
<reference evidence="3 4" key="1">
    <citation type="journal article" date="2021" name="Sci. Rep.">
        <title>Genome sequencing of the multicellular alga Astrephomene provides insights into convergent evolution of germ-soma differentiation.</title>
        <authorList>
            <person name="Yamashita S."/>
            <person name="Yamamoto K."/>
            <person name="Matsuzaki R."/>
            <person name="Suzuki S."/>
            <person name="Yamaguchi H."/>
            <person name="Hirooka S."/>
            <person name="Minakuchi Y."/>
            <person name="Miyagishima S."/>
            <person name="Kawachi M."/>
            <person name="Toyoda A."/>
            <person name="Nozaki H."/>
        </authorList>
    </citation>
    <scope>NUCLEOTIDE SEQUENCE [LARGE SCALE GENOMIC DNA]</scope>
    <source>
        <strain evidence="3 4">NIES-4017</strain>
    </source>
</reference>
<comment type="subcellular location">
    <subcellularLocation>
        <location evidence="1">Cytoplasm</location>
        <location evidence="1">Cytoskeleton</location>
        <location evidence="1">Cilium axoneme</location>
    </subcellularLocation>
</comment>
<dbReference type="EMBL" id="BMAR01000011">
    <property type="protein sequence ID" value="GFR46000.1"/>
    <property type="molecule type" value="Genomic_DNA"/>
</dbReference>
<feature type="compositionally biased region" description="Gly residues" evidence="2">
    <location>
        <begin position="479"/>
        <end position="493"/>
    </location>
</feature>
<protein>
    <submittedName>
        <fullName evidence="3">Uncharacterized protein</fullName>
    </submittedName>
</protein>
<accession>A0AAD3DQ71</accession>
<dbReference type="InterPro" id="IPR032675">
    <property type="entry name" value="LRR_dom_sf"/>
</dbReference>
<proteinExistence type="predicted"/>
<keyword evidence="4" id="KW-1185">Reference proteome</keyword>
<feature type="non-terminal residue" evidence="3">
    <location>
        <position position="1"/>
    </location>
</feature>
<feature type="compositionally biased region" description="Polar residues" evidence="2">
    <location>
        <begin position="250"/>
        <end position="259"/>
    </location>
</feature>
<feature type="compositionally biased region" description="Low complexity" evidence="2">
    <location>
        <begin position="273"/>
        <end position="290"/>
    </location>
</feature>
<feature type="region of interest" description="Disordered" evidence="2">
    <location>
        <begin position="472"/>
        <end position="499"/>
    </location>
</feature>